<dbReference type="InterPro" id="IPR026899">
    <property type="entry name" value="FKS1-like_dom1"/>
</dbReference>
<proteinExistence type="predicted"/>
<feature type="domain" description="1,3-beta-glucan synthase component FKS1-like" evidence="1">
    <location>
        <begin position="18"/>
        <end position="64"/>
    </location>
</feature>
<organism evidence="2 3">
    <name type="scientific">Sphagnum jensenii</name>
    <dbReference type="NCBI Taxonomy" id="128206"/>
    <lineage>
        <taxon>Eukaryota</taxon>
        <taxon>Viridiplantae</taxon>
        <taxon>Streptophyta</taxon>
        <taxon>Embryophyta</taxon>
        <taxon>Bryophyta</taxon>
        <taxon>Sphagnophytina</taxon>
        <taxon>Sphagnopsida</taxon>
        <taxon>Sphagnales</taxon>
        <taxon>Sphagnaceae</taxon>
        <taxon>Sphagnum</taxon>
    </lineage>
</organism>
<dbReference type="Proteomes" id="UP001497444">
    <property type="component" value="Chromosome 6"/>
</dbReference>
<gene>
    <name evidence="2" type="ORF">CSSPJE1EN1_LOCUS20747</name>
</gene>
<evidence type="ECO:0000313" key="3">
    <source>
        <dbReference type="Proteomes" id="UP001497444"/>
    </source>
</evidence>
<evidence type="ECO:0000259" key="1">
    <source>
        <dbReference type="Pfam" id="PF14288"/>
    </source>
</evidence>
<keyword evidence="3" id="KW-1185">Reference proteome</keyword>
<accession>A0ABP0X835</accession>
<name>A0ABP0X835_9BRYO</name>
<evidence type="ECO:0000313" key="2">
    <source>
        <dbReference type="EMBL" id="CAK9275269.1"/>
    </source>
</evidence>
<sequence>MGHDMFELLRKEEVEWSSQTAKPSEDGSRELCFLEQVITPVYQIVAMAAHNNANGVASHSAWQNMMISMSSSGAHPLSMIPRPYVGSSRYMRLALLA</sequence>
<protein>
    <recommendedName>
        <fullName evidence="1">1,3-beta-glucan synthase component FKS1-like domain-containing protein</fullName>
    </recommendedName>
</protein>
<dbReference type="Pfam" id="PF14288">
    <property type="entry name" value="FKS1_dom1"/>
    <property type="match status" value="1"/>
</dbReference>
<dbReference type="EMBL" id="OZ020101">
    <property type="protein sequence ID" value="CAK9275269.1"/>
    <property type="molecule type" value="Genomic_DNA"/>
</dbReference>
<reference evidence="2" key="1">
    <citation type="submission" date="2024-02" db="EMBL/GenBank/DDBJ databases">
        <authorList>
            <consortium name="ELIXIR-Norway"/>
            <consortium name="Elixir Norway"/>
        </authorList>
    </citation>
    <scope>NUCLEOTIDE SEQUENCE</scope>
</reference>